<evidence type="ECO:0000313" key="2">
    <source>
        <dbReference type="Proteomes" id="UP001477672"/>
    </source>
</evidence>
<dbReference type="NCBIfam" id="TIGR01549">
    <property type="entry name" value="HAD-SF-IA-v1"/>
    <property type="match status" value="1"/>
</dbReference>
<dbReference type="EC" id="3.1.3.5" evidence="1"/>
<organism evidence="1 2">
    <name type="scientific">Ruthenibacterium intestinale</name>
    <dbReference type="NCBI Taxonomy" id="3133163"/>
    <lineage>
        <taxon>Bacteria</taxon>
        <taxon>Bacillati</taxon>
        <taxon>Bacillota</taxon>
        <taxon>Clostridia</taxon>
        <taxon>Eubacteriales</taxon>
        <taxon>Oscillospiraceae</taxon>
        <taxon>Ruthenibacterium</taxon>
    </lineage>
</organism>
<keyword evidence="2" id="KW-1185">Reference proteome</keyword>
<evidence type="ECO:0000313" key="1">
    <source>
        <dbReference type="EMBL" id="MEQ2520537.1"/>
    </source>
</evidence>
<dbReference type="NCBIfam" id="TIGR02254">
    <property type="entry name" value="YjjG_YfnB"/>
    <property type="match status" value="1"/>
</dbReference>
<dbReference type="InterPro" id="IPR006439">
    <property type="entry name" value="HAD-SF_hydro_IA"/>
</dbReference>
<dbReference type="SUPFAM" id="SSF56784">
    <property type="entry name" value="HAD-like"/>
    <property type="match status" value="1"/>
</dbReference>
<dbReference type="InterPro" id="IPR011951">
    <property type="entry name" value="HAD-SF_hydro_IA_YjjG/PynA"/>
</dbReference>
<dbReference type="Gene3D" id="1.10.150.240">
    <property type="entry name" value="Putative phosphatase, domain 2"/>
    <property type="match status" value="1"/>
</dbReference>
<dbReference type="GO" id="GO:0008253">
    <property type="term" value="F:5'-nucleotidase activity"/>
    <property type="evidence" value="ECO:0007669"/>
    <property type="project" value="UniProtKB-EC"/>
</dbReference>
<proteinExistence type="predicted"/>
<dbReference type="Gene3D" id="3.40.50.1000">
    <property type="entry name" value="HAD superfamily/HAD-like"/>
    <property type="match status" value="1"/>
</dbReference>
<accession>A0ABV1GFC3</accession>
<dbReference type="PANTHER" id="PTHR47478:SF1">
    <property type="entry name" value="PYRIMIDINE 5'-NUCLEOTIDASE YJJG"/>
    <property type="match status" value="1"/>
</dbReference>
<dbReference type="SFLD" id="SFLDG01129">
    <property type="entry name" value="C1.5:_HAD__Beta-PGM__Phosphata"/>
    <property type="match status" value="1"/>
</dbReference>
<reference evidence="1 2" key="1">
    <citation type="submission" date="2024-03" db="EMBL/GenBank/DDBJ databases">
        <title>Human intestinal bacterial collection.</title>
        <authorList>
            <person name="Pauvert C."/>
            <person name="Hitch T.C.A."/>
            <person name="Clavel T."/>
        </authorList>
    </citation>
    <scope>NUCLEOTIDE SEQUENCE [LARGE SCALE GENOMIC DNA]</scope>
    <source>
        <strain evidence="1 2">CLA-JM-H11</strain>
    </source>
</reference>
<gene>
    <name evidence="1" type="ORF">WMO24_08855</name>
</gene>
<name>A0ABV1GFC3_9FIRM</name>
<dbReference type="PANTHER" id="PTHR47478">
    <property type="match status" value="1"/>
</dbReference>
<dbReference type="InterPro" id="IPR023214">
    <property type="entry name" value="HAD_sf"/>
</dbReference>
<protein>
    <submittedName>
        <fullName evidence="1">YjjG family noncanonical pyrimidine nucleotidase</fullName>
        <ecNumber evidence="1">3.1.3.5</ecNumber>
    </submittedName>
</protein>
<keyword evidence="1" id="KW-0378">Hydrolase</keyword>
<comment type="caution">
    <text evidence="1">The sequence shown here is derived from an EMBL/GenBank/DDBJ whole genome shotgun (WGS) entry which is preliminary data.</text>
</comment>
<dbReference type="SFLD" id="SFLDG01135">
    <property type="entry name" value="C1.5.6:_HAD__Beta-PGM__Phospha"/>
    <property type="match status" value="1"/>
</dbReference>
<dbReference type="InterPro" id="IPR036412">
    <property type="entry name" value="HAD-like_sf"/>
</dbReference>
<dbReference type="InterPro" id="IPR052550">
    <property type="entry name" value="Pyrimidine_5'-ntase_YjjG"/>
</dbReference>
<dbReference type="RefSeq" id="WP_349216049.1">
    <property type="nucleotide sequence ID" value="NZ_JBBMFA010000092.1"/>
</dbReference>
<sequence length="245" mass="27158">MAVYHCVLFDLDGTLLDFGAAEHGALLETLEHFGLPATEQTEQTYRAINDGLWAALERGEIRQEKLVVRRFEKLQEELGGTQDPVQMNAYYLAQLAQRADVYPEVENTLRELAEVATLVVVSNGVEHVQLGRLERAGILPYFDGVFVSGKVGASKPSRKIFDAALHSLGIENRKKVLMVGDSLRADVSGGAAAGLDTCWCNFKDAPMPEKEKPTYTITNLEQLFEIVMEKEELANVGNPDKRHLV</sequence>
<dbReference type="SFLD" id="SFLDS00003">
    <property type="entry name" value="Haloacid_Dehalogenase"/>
    <property type="match status" value="1"/>
</dbReference>
<dbReference type="InterPro" id="IPR023198">
    <property type="entry name" value="PGP-like_dom2"/>
</dbReference>
<dbReference type="EMBL" id="JBBMFA010000092">
    <property type="protein sequence ID" value="MEQ2520537.1"/>
    <property type="molecule type" value="Genomic_DNA"/>
</dbReference>
<dbReference type="Proteomes" id="UP001477672">
    <property type="component" value="Unassembled WGS sequence"/>
</dbReference>
<dbReference type="Pfam" id="PF00702">
    <property type="entry name" value="Hydrolase"/>
    <property type="match status" value="1"/>
</dbReference>
<dbReference type="NCBIfam" id="TIGR01509">
    <property type="entry name" value="HAD-SF-IA-v3"/>
    <property type="match status" value="1"/>
</dbReference>